<name>A0A067N3Y0_PLEO1</name>
<gene>
    <name evidence="1" type="ORF">PLEOSDRAFT_1087264</name>
</gene>
<sequence>MTVKEVPNINHRLPGIPSQAHNQVNLRRLPGIPTVPSRVPGQVPDRAHNQVNLPSVNRHLLGIPTVPSRVPGQVPDRARDQVNVNHHLPRIPIVLTSHLRVADQVPLTEPKTMARAPVITALTIPADLLLSIEMTREWTTLMMRMKHLRAANKVVLGHRRASETATIPGAGHQPRTNGPMPGTNTLHPPTERPIPTMVAAIVTPDTMTAPATETDLHLQTKSPIQMMNARGTDLQVKGLDNNPNPTGAGSIHAIVVEQGSILLGAGLTFATISLKWHS</sequence>
<evidence type="ECO:0000313" key="2">
    <source>
        <dbReference type="Proteomes" id="UP000027073"/>
    </source>
</evidence>
<evidence type="ECO:0000313" key="1">
    <source>
        <dbReference type="EMBL" id="KDQ22723.1"/>
    </source>
</evidence>
<protein>
    <submittedName>
        <fullName evidence="1">Uncharacterized protein</fullName>
    </submittedName>
</protein>
<organism evidence="1 2">
    <name type="scientific">Pleurotus ostreatus (strain PC15)</name>
    <name type="common">Oyster mushroom</name>
    <dbReference type="NCBI Taxonomy" id="1137138"/>
    <lineage>
        <taxon>Eukaryota</taxon>
        <taxon>Fungi</taxon>
        <taxon>Dikarya</taxon>
        <taxon>Basidiomycota</taxon>
        <taxon>Agaricomycotina</taxon>
        <taxon>Agaricomycetes</taxon>
        <taxon>Agaricomycetidae</taxon>
        <taxon>Agaricales</taxon>
        <taxon>Pleurotineae</taxon>
        <taxon>Pleurotaceae</taxon>
        <taxon>Pleurotus</taxon>
    </lineage>
</organism>
<dbReference type="InParanoid" id="A0A067N3Y0"/>
<reference evidence="2" key="1">
    <citation type="journal article" date="2014" name="Proc. Natl. Acad. Sci. U.S.A.">
        <title>Extensive sampling of basidiomycete genomes demonstrates inadequacy of the white-rot/brown-rot paradigm for wood decay fungi.</title>
        <authorList>
            <person name="Riley R."/>
            <person name="Salamov A.A."/>
            <person name="Brown D.W."/>
            <person name="Nagy L.G."/>
            <person name="Floudas D."/>
            <person name="Held B.W."/>
            <person name="Levasseur A."/>
            <person name="Lombard V."/>
            <person name="Morin E."/>
            <person name="Otillar R."/>
            <person name="Lindquist E.A."/>
            <person name="Sun H."/>
            <person name="LaButti K.M."/>
            <person name="Schmutz J."/>
            <person name="Jabbour D."/>
            <person name="Luo H."/>
            <person name="Baker S.E."/>
            <person name="Pisabarro A.G."/>
            <person name="Walton J.D."/>
            <person name="Blanchette R.A."/>
            <person name="Henrissat B."/>
            <person name="Martin F."/>
            <person name="Cullen D."/>
            <person name="Hibbett D.S."/>
            <person name="Grigoriev I.V."/>
        </authorList>
    </citation>
    <scope>NUCLEOTIDE SEQUENCE [LARGE SCALE GENOMIC DNA]</scope>
    <source>
        <strain evidence="2">PC15</strain>
    </source>
</reference>
<dbReference type="EMBL" id="KL198014">
    <property type="protein sequence ID" value="KDQ22723.1"/>
    <property type="molecule type" value="Genomic_DNA"/>
</dbReference>
<accession>A0A067N3Y0</accession>
<dbReference type="HOGENOM" id="CLU_1001571_0_0_1"/>
<proteinExistence type="predicted"/>
<dbReference type="AlphaFoldDB" id="A0A067N3Y0"/>
<dbReference type="VEuPathDB" id="FungiDB:PLEOSDRAFT_1087264"/>
<dbReference type="Proteomes" id="UP000027073">
    <property type="component" value="Unassembled WGS sequence"/>
</dbReference>